<organism evidence="3">
    <name type="scientific">Gongylonema pulchrum</name>
    <dbReference type="NCBI Taxonomy" id="637853"/>
    <lineage>
        <taxon>Eukaryota</taxon>
        <taxon>Metazoa</taxon>
        <taxon>Ecdysozoa</taxon>
        <taxon>Nematoda</taxon>
        <taxon>Chromadorea</taxon>
        <taxon>Rhabditida</taxon>
        <taxon>Spirurina</taxon>
        <taxon>Spiruromorpha</taxon>
        <taxon>Spiruroidea</taxon>
        <taxon>Gongylonematidae</taxon>
        <taxon>Gongylonema</taxon>
    </lineage>
</organism>
<sequence>MFEVQRKKTCTVDVCMHIYTIMKLDCSLSLTKNYIKSHLLDLMPSTSGFFRKNNEVKFVRNTDLNSSVMLLKDVLGKYLDTWD</sequence>
<gene>
    <name evidence="1" type="ORF">GPUH_LOCUS11967</name>
</gene>
<proteinExistence type="predicted"/>
<reference evidence="3" key="1">
    <citation type="submission" date="2016-06" db="UniProtKB">
        <authorList>
            <consortium name="WormBaseParasite"/>
        </authorList>
    </citation>
    <scope>IDENTIFICATION</scope>
</reference>
<dbReference type="EMBL" id="UYRT01078943">
    <property type="protein sequence ID" value="VDN19606.1"/>
    <property type="molecule type" value="Genomic_DNA"/>
</dbReference>
<evidence type="ECO:0000313" key="1">
    <source>
        <dbReference type="EMBL" id="VDN19606.1"/>
    </source>
</evidence>
<accession>A0A183DTC6</accession>
<dbReference type="AlphaFoldDB" id="A0A183DTC6"/>
<evidence type="ECO:0000313" key="3">
    <source>
        <dbReference type="WBParaSite" id="GPUH_0001198101-mRNA-1"/>
    </source>
</evidence>
<dbReference type="WBParaSite" id="GPUH_0001198101-mRNA-1">
    <property type="protein sequence ID" value="GPUH_0001198101-mRNA-1"/>
    <property type="gene ID" value="GPUH_0001198101"/>
</dbReference>
<keyword evidence="2" id="KW-1185">Reference proteome</keyword>
<protein>
    <submittedName>
        <fullName evidence="3">THAP-type domain-containing protein</fullName>
    </submittedName>
</protein>
<dbReference type="Proteomes" id="UP000271098">
    <property type="component" value="Unassembled WGS sequence"/>
</dbReference>
<evidence type="ECO:0000313" key="2">
    <source>
        <dbReference type="Proteomes" id="UP000271098"/>
    </source>
</evidence>
<reference evidence="1 2" key="2">
    <citation type="submission" date="2018-11" db="EMBL/GenBank/DDBJ databases">
        <authorList>
            <consortium name="Pathogen Informatics"/>
        </authorList>
    </citation>
    <scope>NUCLEOTIDE SEQUENCE [LARGE SCALE GENOMIC DNA]</scope>
</reference>
<name>A0A183DTC6_9BILA</name>